<evidence type="ECO:0000313" key="2">
    <source>
        <dbReference type="Proteomes" id="UP000236291"/>
    </source>
</evidence>
<comment type="caution">
    <text evidence="1">The sequence shown here is derived from an EMBL/GenBank/DDBJ whole genome shotgun (WGS) entry which is preliminary data.</text>
</comment>
<proteinExistence type="predicted"/>
<dbReference type="EMBL" id="ASHM01194677">
    <property type="protein sequence ID" value="PNX66516.1"/>
    <property type="molecule type" value="Genomic_DNA"/>
</dbReference>
<dbReference type="AlphaFoldDB" id="A0A2K3KJR7"/>
<accession>A0A2K3KJR7</accession>
<reference evidence="1 2" key="1">
    <citation type="journal article" date="2014" name="Am. J. Bot.">
        <title>Genome assembly and annotation for red clover (Trifolium pratense; Fabaceae).</title>
        <authorList>
            <person name="Istvanek J."/>
            <person name="Jaros M."/>
            <person name="Krenek A."/>
            <person name="Repkova J."/>
        </authorList>
    </citation>
    <scope>NUCLEOTIDE SEQUENCE [LARGE SCALE GENOMIC DNA]</scope>
    <source>
        <strain evidence="2">cv. Tatra</strain>
        <tissue evidence="1">Young leaves</tissue>
    </source>
</reference>
<feature type="non-terminal residue" evidence="1">
    <location>
        <position position="70"/>
    </location>
</feature>
<organism evidence="1 2">
    <name type="scientific">Trifolium pratense</name>
    <name type="common">Red clover</name>
    <dbReference type="NCBI Taxonomy" id="57577"/>
    <lineage>
        <taxon>Eukaryota</taxon>
        <taxon>Viridiplantae</taxon>
        <taxon>Streptophyta</taxon>
        <taxon>Embryophyta</taxon>
        <taxon>Tracheophyta</taxon>
        <taxon>Spermatophyta</taxon>
        <taxon>Magnoliopsida</taxon>
        <taxon>eudicotyledons</taxon>
        <taxon>Gunneridae</taxon>
        <taxon>Pentapetalae</taxon>
        <taxon>rosids</taxon>
        <taxon>fabids</taxon>
        <taxon>Fabales</taxon>
        <taxon>Fabaceae</taxon>
        <taxon>Papilionoideae</taxon>
        <taxon>50 kb inversion clade</taxon>
        <taxon>NPAAA clade</taxon>
        <taxon>Hologalegina</taxon>
        <taxon>IRL clade</taxon>
        <taxon>Trifolieae</taxon>
        <taxon>Trifolium</taxon>
    </lineage>
</organism>
<reference evidence="1 2" key="2">
    <citation type="journal article" date="2017" name="Front. Plant Sci.">
        <title>Gene Classification and Mining of Molecular Markers Useful in Red Clover (Trifolium pratense) Breeding.</title>
        <authorList>
            <person name="Istvanek J."/>
            <person name="Dluhosova J."/>
            <person name="Dluhos P."/>
            <person name="Patkova L."/>
            <person name="Nedelnik J."/>
            <person name="Repkova J."/>
        </authorList>
    </citation>
    <scope>NUCLEOTIDE SEQUENCE [LARGE SCALE GENOMIC DNA]</scope>
    <source>
        <strain evidence="2">cv. Tatra</strain>
        <tissue evidence="1">Young leaves</tissue>
    </source>
</reference>
<gene>
    <name evidence="1" type="ORF">L195_g063087</name>
</gene>
<name>A0A2K3KJR7_TRIPR</name>
<sequence length="70" mass="8105">MAPAEDKKLAATFGLLLLPIEMREQVGSKAWEDAPLEDELMLAGLVLVEVRLIPSFPFKVERFWRWDEDF</sequence>
<evidence type="ECO:0000313" key="1">
    <source>
        <dbReference type="EMBL" id="PNX66516.1"/>
    </source>
</evidence>
<dbReference type="Proteomes" id="UP000236291">
    <property type="component" value="Unassembled WGS sequence"/>
</dbReference>
<protein>
    <submittedName>
        <fullName evidence="1">Uncharacterized protein</fullName>
    </submittedName>
</protein>